<dbReference type="SUPFAM" id="SSF55383">
    <property type="entry name" value="Copper amine oxidase, domain N"/>
    <property type="match status" value="1"/>
</dbReference>
<dbReference type="AlphaFoldDB" id="A0A8J8SAH1"/>
<evidence type="ECO:0000313" key="4">
    <source>
        <dbReference type="Proteomes" id="UP000677305"/>
    </source>
</evidence>
<reference evidence="3 4" key="1">
    <citation type="submission" date="2020-07" db="EMBL/GenBank/DDBJ databases">
        <title>Vallitalea guaymasensis genome.</title>
        <authorList>
            <person name="Postec A."/>
        </authorList>
    </citation>
    <scope>NUCLEOTIDE SEQUENCE [LARGE SCALE GENOMIC DNA]</scope>
    <source>
        <strain evidence="3 4">Ra1766G1</strain>
    </source>
</reference>
<gene>
    <name evidence="3" type="ORF">HYG85_01130</name>
</gene>
<dbReference type="Gene3D" id="3.30.457.10">
    <property type="entry name" value="Copper amine oxidase-like, N-terminal domain"/>
    <property type="match status" value="1"/>
</dbReference>
<dbReference type="InterPro" id="IPR012854">
    <property type="entry name" value="Cu_amine_oxidase-like_N"/>
</dbReference>
<dbReference type="KEGG" id="vgu:HYG85_01130"/>
<evidence type="ECO:0000259" key="2">
    <source>
        <dbReference type="Pfam" id="PF07833"/>
    </source>
</evidence>
<sequence length="410" mass="45820">MKYKKNYVALALAGVLTLGTGLTAQAMTDQKIICYNNEVTLEKPVLINTNIGVEGLSYQKDGFLMLPLRLTCERLGYELKWNGKTRSIDISKGNIWTSISIGKDSYFKGKVAPFPLGMAPEIVNDSTYVPVEFFEEIFNQDAFDIFERNKVDGNVSNILETKNGHMITVKYGENSIIFLVNKDTKIVDPSTEEEVKVEDIKEGDRLVVLHDSKMTRSLPPQTYAFKINVMKTDQAEENKVNGKVSGIKETKNGHMITVDYDKGNIIFNVDKDTKITDQLTKKELTVKDIEEGDALVVIHDSKMTMSIPPQTYAYTISVLRANKVEGEVSEIKETKNGHMITVGYGKDQTIIFHINEETKITDQASGKKASIKDISKGDKLLVKHSHIMTASLPPQTTAFEIEICSSDNTK</sequence>
<dbReference type="Pfam" id="PF07833">
    <property type="entry name" value="Cu_amine_oxidN1"/>
    <property type="match status" value="1"/>
</dbReference>
<proteinExistence type="predicted"/>
<keyword evidence="1" id="KW-0732">Signal</keyword>
<feature type="signal peptide" evidence="1">
    <location>
        <begin position="1"/>
        <end position="26"/>
    </location>
</feature>
<evidence type="ECO:0000313" key="3">
    <source>
        <dbReference type="EMBL" id="QUH27594.1"/>
    </source>
</evidence>
<name>A0A8J8SAH1_9FIRM</name>
<protein>
    <submittedName>
        <fullName evidence="3">Copper amine oxidase N-terminal domain-containing protein</fullName>
    </submittedName>
</protein>
<dbReference type="EMBL" id="CP058561">
    <property type="protein sequence ID" value="QUH27594.1"/>
    <property type="molecule type" value="Genomic_DNA"/>
</dbReference>
<feature type="domain" description="Copper amine oxidase-like N-terminal" evidence="2">
    <location>
        <begin position="57"/>
        <end position="140"/>
    </location>
</feature>
<dbReference type="Proteomes" id="UP000677305">
    <property type="component" value="Chromosome"/>
</dbReference>
<evidence type="ECO:0000256" key="1">
    <source>
        <dbReference type="SAM" id="SignalP"/>
    </source>
</evidence>
<feature type="chain" id="PRO_5035244523" evidence="1">
    <location>
        <begin position="27"/>
        <end position="410"/>
    </location>
</feature>
<accession>A0A8J8SAH1</accession>
<dbReference type="RefSeq" id="WP_212691940.1">
    <property type="nucleotide sequence ID" value="NZ_CP058561.1"/>
</dbReference>
<organism evidence="3 4">
    <name type="scientific">Vallitalea guaymasensis</name>
    <dbReference type="NCBI Taxonomy" id="1185412"/>
    <lineage>
        <taxon>Bacteria</taxon>
        <taxon>Bacillati</taxon>
        <taxon>Bacillota</taxon>
        <taxon>Clostridia</taxon>
        <taxon>Lachnospirales</taxon>
        <taxon>Vallitaleaceae</taxon>
        <taxon>Vallitalea</taxon>
    </lineage>
</organism>
<keyword evidence="4" id="KW-1185">Reference proteome</keyword>
<dbReference type="InterPro" id="IPR036582">
    <property type="entry name" value="Mao_N_sf"/>
</dbReference>